<evidence type="ECO:0000256" key="1">
    <source>
        <dbReference type="SAM" id="Phobius"/>
    </source>
</evidence>
<reference evidence="4" key="1">
    <citation type="submission" date="2012-12" db="EMBL/GenBank/DDBJ databases">
        <authorList>
            <person name="Hellsten U."/>
            <person name="Grimwood J."/>
            <person name="Chapman J.A."/>
            <person name="Shapiro H."/>
            <person name="Aerts A."/>
            <person name="Otillar R.P."/>
            <person name="Terry A.Y."/>
            <person name="Boore J.L."/>
            <person name="Simakov O."/>
            <person name="Marletaz F."/>
            <person name="Cho S.-J."/>
            <person name="Edsinger-Gonzales E."/>
            <person name="Havlak P."/>
            <person name="Kuo D.-H."/>
            <person name="Larsson T."/>
            <person name="Lv J."/>
            <person name="Arendt D."/>
            <person name="Savage R."/>
            <person name="Osoegawa K."/>
            <person name="de Jong P."/>
            <person name="Lindberg D.R."/>
            <person name="Seaver E.C."/>
            <person name="Weisblat D.A."/>
            <person name="Putnam N.H."/>
            <person name="Grigoriev I.V."/>
            <person name="Rokhsar D.S."/>
        </authorList>
    </citation>
    <scope>NUCLEOTIDE SEQUENCE</scope>
</reference>
<dbReference type="InParanoid" id="T1ETY0"/>
<keyword evidence="1" id="KW-1133">Transmembrane helix</keyword>
<gene>
    <name evidence="3" type="primary">20200030</name>
    <name evidence="2" type="ORF">HELRODRAFT_163352</name>
</gene>
<evidence type="ECO:0000313" key="4">
    <source>
        <dbReference type="Proteomes" id="UP000015101"/>
    </source>
</evidence>
<keyword evidence="1" id="KW-0472">Membrane</keyword>
<reference evidence="2 4" key="2">
    <citation type="journal article" date="2013" name="Nature">
        <title>Insights into bilaterian evolution from three spiralian genomes.</title>
        <authorList>
            <person name="Simakov O."/>
            <person name="Marletaz F."/>
            <person name="Cho S.J."/>
            <person name="Edsinger-Gonzales E."/>
            <person name="Havlak P."/>
            <person name="Hellsten U."/>
            <person name="Kuo D.H."/>
            <person name="Larsson T."/>
            <person name="Lv J."/>
            <person name="Arendt D."/>
            <person name="Savage R."/>
            <person name="Osoegawa K."/>
            <person name="de Jong P."/>
            <person name="Grimwood J."/>
            <person name="Chapman J.A."/>
            <person name="Shapiro H."/>
            <person name="Aerts A."/>
            <person name="Otillar R.P."/>
            <person name="Terry A.Y."/>
            <person name="Boore J.L."/>
            <person name="Grigoriev I.V."/>
            <person name="Lindberg D.R."/>
            <person name="Seaver E.C."/>
            <person name="Weisblat D.A."/>
            <person name="Putnam N.H."/>
            <person name="Rokhsar D.S."/>
        </authorList>
    </citation>
    <scope>NUCLEOTIDE SEQUENCE</scope>
</reference>
<reference evidence="3" key="3">
    <citation type="submission" date="2015-06" db="UniProtKB">
        <authorList>
            <consortium name="EnsemblMetazoa"/>
        </authorList>
    </citation>
    <scope>IDENTIFICATION</scope>
</reference>
<protein>
    <submittedName>
        <fullName evidence="2 3">Uncharacterized protein</fullName>
    </submittedName>
</protein>
<dbReference type="HOGENOM" id="CLU_2161078_0_0_1"/>
<dbReference type="GeneID" id="20200030"/>
<accession>T1ETY0</accession>
<dbReference type="EMBL" id="KB097495">
    <property type="protein sequence ID" value="ESN96304.1"/>
    <property type="molecule type" value="Genomic_DNA"/>
</dbReference>
<name>T1ETY0_HELRO</name>
<organism evidence="3 4">
    <name type="scientific">Helobdella robusta</name>
    <name type="common">Californian leech</name>
    <dbReference type="NCBI Taxonomy" id="6412"/>
    <lineage>
        <taxon>Eukaryota</taxon>
        <taxon>Metazoa</taxon>
        <taxon>Spiralia</taxon>
        <taxon>Lophotrochozoa</taxon>
        <taxon>Annelida</taxon>
        <taxon>Clitellata</taxon>
        <taxon>Hirudinea</taxon>
        <taxon>Rhynchobdellida</taxon>
        <taxon>Glossiphoniidae</taxon>
        <taxon>Helobdella</taxon>
    </lineage>
</organism>
<dbReference type="EMBL" id="AMQM01001378">
    <property type="status" value="NOT_ANNOTATED_CDS"/>
    <property type="molecule type" value="Genomic_DNA"/>
</dbReference>
<sequence length="111" mass="12564">MPSNQMYEGVAVMYLALPMSPLSIPVLGKCSLHARNLILRFPNSKIAFDLPKSLGSNLKTKENLELDQEFKMAGPNGEMKCCSFQRSSSYRYSVGSRFPIDEHNCFKRKLN</sequence>
<dbReference type="AlphaFoldDB" id="T1ETY0"/>
<evidence type="ECO:0000313" key="2">
    <source>
        <dbReference type="EMBL" id="ESN96304.1"/>
    </source>
</evidence>
<evidence type="ECO:0000313" key="3">
    <source>
        <dbReference type="EnsemblMetazoa" id="HelroP163352"/>
    </source>
</evidence>
<keyword evidence="4" id="KW-1185">Reference proteome</keyword>
<dbReference type="KEGG" id="hro:HELRODRAFT_163352"/>
<dbReference type="EnsemblMetazoa" id="HelroT163352">
    <property type="protein sequence ID" value="HelroP163352"/>
    <property type="gene ID" value="HelroG163352"/>
</dbReference>
<dbReference type="RefSeq" id="XP_009025488.1">
    <property type="nucleotide sequence ID" value="XM_009027240.1"/>
</dbReference>
<keyword evidence="1" id="KW-0812">Transmembrane</keyword>
<proteinExistence type="predicted"/>
<dbReference type="Proteomes" id="UP000015101">
    <property type="component" value="Unassembled WGS sequence"/>
</dbReference>
<dbReference type="CTD" id="20200030"/>
<feature type="transmembrane region" description="Helical" evidence="1">
    <location>
        <begin position="12"/>
        <end position="32"/>
    </location>
</feature>